<dbReference type="InterPro" id="IPR007016">
    <property type="entry name" value="O-antigen_ligase-rel_domated"/>
</dbReference>
<name>A0ABV8CSB6_9GAMM</name>
<feature type="transmembrane region" description="Helical" evidence="5">
    <location>
        <begin position="416"/>
        <end position="443"/>
    </location>
</feature>
<protein>
    <submittedName>
        <fullName evidence="8">Wzy polymerase domain-containing protein</fullName>
    </submittedName>
</protein>
<sequence length="556" mass="62833">MAFIFFAVMYWLGGMHLFMHNPGGSGFYLPFNMVGWLFASLMIGIGLWHITLTRQLVVSGPQGWLWAGLALMLVPLFTHADVSFDAGSPRFLGIAGGLLLLFALTQLQWVRAQRLCLLYVLLGAVAIEALFALVQYYLLTPGNWIGYNTIINRPYGIFQKDSVLSSFMALGATIALFLLFADELCRRGWRLLLALSVLGLAALLIVVIQSRSGQGGLLLSSLILLPLLLWQRGRVGWLACSVLLLGLLLGGLSFALFSQSRGLGSYIATIDFRLLYWQHCLEMFWQYPLLGVGYGKFESAFVDSYYAIPVAISGKEIIETNLDHPHNEILYWMVEGGLLALCGLLAMLFGWVRMLMRARSTMRLALLALPLPLFFHAMVEYPFYHSTAHWLALIWLLWFTDAEAEQVRRIEVRQWLLIRCVALLIPLLTVPFMLTGLHTAWLVTRFERGGLQQPELLERVINRVPWSSRFWYDVMSSSLILALKTNNQTELRAYVDWAREFVSLTPRANVYFNAALALDSLGQAEEARHWRAEGMRLFPADPLFKRLTSGAVEPRS</sequence>
<gene>
    <name evidence="8" type="ORF">ACFOSS_16715</name>
</gene>
<feature type="transmembrane region" description="Helical" evidence="5">
    <location>
        <begin position="329"/>
        <end position="352"/>
    </location>
</feature>
<accession>A0ABV8CSB6</accession>
<comment type="subcellular location">
    <subcellularLocation>
        <location evidence="1">Membrane</location>
        <topology evidence="1">Multi-pass membrane protein</topology>
    </subcellularLocation>
</comment>
<evidence type="ECO:0000256" key="4">
    <source>
        <dbReference type="ARBA" id="ARBA00023136"/>
    </source>
</evidence>
<keyword evidence="3 5" id="KW-1133">Transmembrane helix</keyword>
<evidence type="ECO:0000313" key="9">
    <source>
        <dbReference type="Proteomes" id="UP001595692"/>
    </source>
</evidence>
<feature type="transmembrane region" description="Helical" evidence="5">
    <location>
        <begin position="163"/>
        <end position="181"/>
    </location>
</feature>
<dbReference type="EMBL" id="JBHSAF010000015">
    <property type="protein sequence ID" value="MFC3915087.1"/>
    <property type="molecule type" value="Genomic_DNA"/>
</dbReference>
<evidence type="ECO:0000256" key="1">
    <source>
        <dbReference type="ARBA" id="ARBA00004141"/>
    </source>
</evidence>
<dbReference type="PANTHER" id="PTHR37422:SF21">
    <property type="entry name" value="EXOQ-LIKE PROTEIN"/>
    <property type="match status" value="1"/>
</dbReference>
<dbReference type="InterPro" id="IPR021797">
    <property type="entry name" value="Wzy_C_2"/>
</dbReference>
<proteinExistence type="predicted"/>
<dbReference type="Pfam" id="PF04932">
    <property type="entry name" value="Wzy_C"/>
    <property type="match status" value="1"/>
</dbReference>
<feature type="transmembrane region" description="Helical" evidence="5">
    <location>
        <begin position="188"/>
        <end position="208"/>
    </location>
</feature>
<keyword evidence="9" id="KW-1185">Reference proteome</keyword>
<keyword evidence="4 5" id="KW-0472">Membrane</keyword>
<evidence type="ECO:0000256" key="2">
    <source>
        <dbReference type="ARBA" id="ARBA00022692"/>
    </source>
</evidence>
<feature type="transmembrane region" description="Helical" evidence="5">
    <location>
        <begin position="63"/>
        <end position="80"/>
    </location>
</feature>
<keyword evidence="2 5" id="KW-0812">Transmembrane</keyword>
<feature type="transmembrane region" description="Helical" evidence="5">
    <location>
        <begin position="92"/>
        <end position="110"/>
    </location>
</feature>
<dbReference type="PANTHER" id="PTHR37422">
    <property type="entry name" value="TEICHURONIC ACID BIOSYNTHESIS PROTEIN TUAE"/>
    <property type="match status" value="1"/>
</dbReference>
<feature type="domain" description="Virulence factor membrane-bound polymerase C-terminal" evidence="7">
    <location>
        <begin position="365"/>
        <end position="542"/>
    </location>
</feature>
<feature type="transmembrane region" description="Helical" evidence="5">
    <location>
        <begin position="214"/>
        <end position="230"/>
    </location>
</feature>
<feature type="domain" description="O-antigen ligase-related" evidence="6">
    <location>
        <begin position="198"/>
        <end position="343"/>
    </location>
</feature>
<evidence type="ECO:0000313" key="8">
    <source>
        <dbReference type="EMBL" id="MFC3915087.1"/>
    </source>
</evidence>
<organism evidence="8 9">
    <name type="scientific">Pseudaeromonas sharmana</name>
    <dbReference type="NCBI Taxonomy" id="328412"/>
    <lineage>
        <taxon>Bacteria</taxon>
        <taxon>Pseudomonadati</taxon>
        <taxon>Pseudomonadota</taxon>
        <taxon>Gammaproteobacteria</taxon>
        <taxon>Aeromonadales</taxon>
        <taxon>Aeromonadaceae</taxon>
        <taxon>Pseudaeromonas</taxon>
    </lineage>
</organism>
<dbReference type="Proteomes" id="UP001595692">
    <property type="component" value="Unassembled WGS sequence"/>
</dbReference>
<dbReference type="Pfam" id="PF11846">
    <property type="entry name" value="Wzy_C_2"/>
    <property type="match status" value="1"/>
</dbReference>
<comment type="caution">
    <text evidence="8">The sequence shown here is derived from an EMBL/GenBank/DDBJ whole genome shotgun (WGS) entry which is preliminary data.</text>
</comment>
<feature type="transmembrane region" description="Helical" evidence="5">
    <location>
        <begin position="27"/>
        <end position="51"/>
    </location>
</feature>
<evidence type="ECO:0000259" key="6">
    <source>
        <dbReference type="Pfam" id="PF04932"/>
    </source>
</evidence>
<feature type="transmembrane region" description="Helical" evidence="5">
    <location>
        <begin position="237"/>
        <end position="257"/>
    </location>
</feature>
<evidence type="ECO:0000256" key="3">
    <source>
        <dbReference type="ARBA" id="ARBA00022989"/>
    </source>
</evidence>
<evidence type="ECO:0000259" key="7">
    <source>
        <dbReference type="Pfam" id="PF11846"/>
    </source>
</evidence>
<reference evidence="9" key="1">
    <citation type="journal article" date="2019" name="Int. J. Syst. Evol. Microbiol.">
        <title>The Global Catalogue of Microorganisms (GCM) 10K type strain sequencing project: providing services to taxonomists for standard genome sequencing and annotation.</title>
        <authorList>
            <consortium name="The Broad Institute Genomics Platform"/>
            <consortium name="The Broad Institute Genome Sequencing Center for Infectious Disease"/>
            <person name="Wu L."/>
            <person name="Ma J."/>
        </authorList>
    </citation>
    <scope>NUCLEOTIDE SEQUENCE [LARGE SCALE GENOMIC DNA]</scope>
    <source>
        <strain evidence="9">CCUG 54939</strain>
    </source>
</reference>
<feature type="transmembrane region" description="Helical" evidence="5">
    <location>
        <begin position="117"/>
        <end position="138"/>
    </location>
</feature>
<dbReference type="InterPro" id="IPR051533">
    <property type="entry name" value="WaaL-like"/>
</dbReference>
<evidence type="ECO:0000256" key="5">
    <source>
        <dbReference type="SAM" id="Phobius"/>
    </source>
</evidence>